<evidence type="ECO:0000256" key="4">
    <source>
        <dbReference type="ARBA" id="ARBA00022741"/>
    </source>
</evidence>
<dbReference type="InterPro" id="IPR025877">
    <property type="entry name" value="MobA-like_NTP_Trfase"/>
</dbReference>
<dbReference type="Proteomes" id="UP000009881">
    <property type="component" value="Unassembled WGS sequence"/>
</dbReference>
<keyword evidence="3 8" id="KW-0479">Metal-binding</keyword>
<accession>K9GXK0</accession>
<evidence type="ECO:0000256" key="2">
    <source>
        <dbReference type="ARBA" id="ARBA00022679"/>
    </source>
</evidence>
<evidence type="ECO:0000256" key="8">
    <source>
        <dbReference type="HAMAP-Rule" id="MF_00316"/>
    </source>
</evidence>
<evidence type="ECO:0000256" key="3">
    <source>
        <dbReference type="ARBA" id="ARBA00022723"/>
    </source>
</evidence>
<dbReference type="GO" id="GO:1902758">
    <property type="term" value="P:bis(molybdopterin guanine dinucleotide)molybdenum biosynthetic process"/>
    <property type="evidence" value="ECO:0007669"/>
    <property type="project" value="TreeGrafter"/>
</dbReference>
<dbReference type="Pfam" id="PF11749">
    <property type="entry name" value="DUF3305"/>
    <property type="match status" value="1"/>
</dbReference>
<dbReference type="PATRIC" id="fig|1238182.3.peg.2541"/>
<keyword evidence="1 8" id="KW-0963">Cytoplasm</keyword>
<dbReference type="Pfam" id="PF12804">
    <property type="entry name" value="NTP_transf_3"/>
    <property type="match status" value="1"/>
</dbReference>
<dbReference type="GO" id="GO:0046872">
    <property type="term" value="F:metal ion binding"/>
    <property type="evidence" value="ECO:0007669"/>
    <property type="project" value="UniProtKB-KW"/>
</dbReference>
<dbReference type="Gene3D" id="3.90.550.10">
    <property type="entry name" value="Spore Coat Polysaccharide Biosynthesis Protein SpsA, Chain A"/>
    <property type="match status" value="1"/>
</dbReference>
<comment type="domain">
    <text evidence="8">The N-terminal domain determines nucleotide recognition and specific binding, while the C-terminal domain determines the specific binding to the target protein.</text>
</comment>
<keyword evidence="12" id="KW-1185">Reference proteome</keyword>
<dbReference type="HAMAP" id="MF_00316">
    <property type="entry name" value="MobA"/>
    <property type="match status" value="1"/>
</dbReference>
<dbReference type="CDD" id="cd02503">
    <property type="entry name" value="MobA"/>
    <property type="match status" value="1"/>
</dbReference>
<gene>
    <name evidence="8" type="primary">mobA</name>
    <name evidence="11" type="ORF">C882_0326</name>
</gene>
<feature type="binding site" evidence="8">
    <location>
        <position position="57"/>
    </location>
    <ligand>
        <name>GTP</name>
        <dbReference type="ChEBI" id="CHEBI:37565"/>
    </ligand>
</feature>
<feature type="domain" description="MobA-like NTP transferase" evidence="10">
    <location>
        <begin position="13"/>
        <end position="170"/>
    </location>
</feature>
<dbReference type="InterPro" id="IPR029044">
    <property type="entry name" value="Nucleotide-diphossugar_trans"/>
</dbReference>
<dbReference type="PANTHER" id="PTHR19136:SF81">
    <property type="entry name" value="MOLYBDENUM COFACTOR GUANYLYLTRANSFERASE"/>
    <property type="match status" value="1"/>
</dbReference>
<feature type="binding site" evidence="8">
    <location>
        <position position="75"/>
    </location>
    <ligand>
        <name>GTP</name>
        <dbReference type="ChEBI" id="CHEBI:37565"/>
    </ligand>
</feature>
<dbReference type="InterPro" id="IPR021736">
    <property type="entry name" value="DUF3305"/>
</dbReference>
<dbReference type="NCBIfam" id="TIGR02665">
    <property type="entry name" value="molyb_mobA"/>
    <property type="match status" value="1"/>
</dbReference>
<evidence type="ECO:0000256" key="5">
    <source>
        <dbReference type="ARBA" id="ARBA00022842"/>
    </source>
</evidence>
<feature type="region of interest" description="Disordered" evidence="9">
    <location>
        <begin position="365"/>
        <end position="394"/>
    </location>
</feature>
<name>K9GXK0_9PROT</name>
<evidence type="ECO:0000256" key="1">
    <source>
        <dbReference type="ARBA" id="ARBA00022490"/>
    </source>
</evidence>
<feature type="binding site" evidence="8">
    <location>
        <begin position="16"/>
        <end position="18"/>
    </location>
    <ligand>
        <name>GTP</name>
        <dbReference type="ChEBI" id="CHEBI:37565"/>
    </ligand>
</feature>
<comment type="cofactor">
    <cofactor evidence="8">
        <name>Mg(2+)</name>
        <dbReference type="ChEBI" id="CHEBI:18420"/>
    </cofactor>
</comment>
<dbReference type="InterPro" id="IPR013482">
    <property type="entry name" value="Molybde_CF_guanTrfase"/>
</dbReference>
<dbReference type="SUPFAM" id="SSF53448">
    <property type="entry name" value="Nucleotide-diphospho-sugar transferases"/>
    <property type="match status" value="1"/>
</dbReference>
<organism evidence="11 12">
    <name type="scientific">Caenispirillum salinarum AK4</name>
    <dbReference type="NCBI Taxonomy" id="1238182"/>
    <lineage>
        <taxon>Bacteria</taxon>
        <taxon>Pseudomonadati</taxon>
        <taxon>Pseudomonadota</taxon>
        <taxon>Alphaproteobacteria</taxon>
        <taxon>Rhodospirillales</taxon>
        <taxon>Novispirillaceae</taxon>
        <taxon>Caenispirillum</taxon>
    </lineage>
</organism>
<evidence type="ECO:0000256" key="6">
    <source>
        <dbReference type="ARBA" id="ARBA00023134"/>
    </source>
</evidence>
<dbReference type="GO" id="GO:0061603">
    <property type="term" value="F:molybdenum cofactor guanylyltransferase activity"/>
    <property type="evidence" value="ECO:0007669"/>
    <property type="project" value="UniProtKB-EC"/>
</dbReference>
<keyword evidence="2 8" id="KW-0808">Transferase</keyword>
<dbReference type="STRING" id="1238182.C882_0326"/>
<proteinExistence type="inferred from homology"/>
<keyword evidence="6 8" id="KW-0342">GTP-binding</keyword>
<evidence type="ECO:0000259" key="10">
    <source>
        <dbReference type="Pfam" id="PF12804"/>
    </source>
</evidence>
<comment type="function">
    <text evidence="8">Transfers a GMP moiety from GTP to Mo-molybdopterin (Mo-MPT) cofactor (Moco or molybdenum cofactor) to form Mo-molybdopterin guanine dinucleotide (Mo-MGD) cofactor.</text>
</comment>
<comment type="caution">
    <text evidence="11">The sequence shown here is derived from an EMBL/GenBank/DDBJ whole genome shotgun (WGS) entry which is preliminary data.</text>
</comment>
<comment type="subcellular location">
    <subcellularLocation>
        <location evidence="8">Cytoplasm</location>
    </subcellularLocation>
</comment>
<keyword evidence="4 8" id="KW-0547">Nucleotide-binding</keyword>
<dbReference type="GO" id="GO:0005737">
    <property type="term" value="C:cytoplasm"/>
    <property type="evidence" value="ECO:0007669"/>
    <property type="project" value="UniProtKB-SubCell"/>
</dbReference>
<evidence type="ECO:0000256" key="7">
    <source>
        <dbReference type="ARBA" id="ARBA00023150"/>
    </source>
</evidence>
<dbReference type="OrthoDB" id="9788394at2"/>
<dbReference type="PANTHER" id="PTHR19136">
    <property type="entry name" value="MOLYBDENUM COFACTOR GUANYLYLTRANSFERASE"/>
    <property type="match status" value="1"/>
</dbReference>
<dbReference type="EC" id="2.7.7.77" evidence="8"/>
<feature type="binding site" evidence="8">
    <location>
        <position position="110"/>
    </location>
    <ligand>
        <name>Mg(2+)</name>
        <dbReference type="ChEBI" id="CHEBI:18420"/>
    </ligand>
</feature>
<evidence type="ECO:0000256" key="9">
    <source>
        <dbReference type="SAM" id="MobiDB-lite"/>
    </source>
</evidence>
<feature type="binding site" evidence="8">
    <location>
        <position position="110"/>
    </location>
    <ligand>
        <name>GTP</name>
        <dbReference type="ChEBI" id="CHEBI:37565"/>
    </ligand>
</feature>
<dbReference type="AlphaFoldDB" id="K9GXK0"/>
<dbReference type="GO" id="GO:0005525">
    <property type="term" value="F:GTP binding"/>
    <property type="evidence" value="ECO:0007669"/>
    <property type="project" value="UniProtKB-UniRule"/>
</dbReference>
<dbReference type="eggNOG" id="COG0746">
    <property type="taxonomic scope" value="Bacteria"/>
</dbReference>
<feature type="binding site" evidence="8">
    <location>
        <position position="29"/>
    </location>
    <ligand>
        <name>GTP</name>
        <dbReference type="ChEBI" id="CHEBI:37565"/>
    </ligand>
</feature>
<dbReference type="RefSeq" id="WP_009540985.1">
    <property type="nucleotide sequence ID" value="NZ_ANHY01000012.1"/>
</dbReference>
<reference evidence="11 12" key="1">
    <citation type="journal article" date="2013" name="Genome Announc.">
        <title>Draft Genome Sequence of an Alphaproteobacterium, Caenispirillum salinarum AK4(T), Isolated from a Solar Saltern.</title>
        <authorList>
            <person name="Khatri I."/>
            <person name="Singh A."/>
            <person name="Korpole S."/>
            <person name="Pinnaka A.K."/>
            <person name="Subramanian S."/>
        </authorList>
    </citation>
    <scope>NUCLEOTIDE SEQUENCE [LARGE SCALE GENOMIC DNA]</scope>
    <source>
        <strain evidence="11 12">AK4</strain>
    </source>
</reference>
<sequence length="394" mass="42950">MSDSAPQMPPVAGLVLAGGLSRRMGGGDKTLLLLDGRPMLLHVLDRVAPQVGPLAINANGDPDRFAPFGRPVVPDEVEDFAGPLAGILAGLEWVKRDHPTLTHLLTVPADAPFLPRDLVDRLWARIAAGADIACAASGGWTHPPIALWPVRLRRELRAAVLDEGMRKIDAWTARYRTEAVEWPATPLDPFYNVNRPEDLDAAKDLLEQAAAREAAPDVPASKPFGVVIERRASSHPWGSDSYVPVAVAPGVPSGGPVRQAEADRWVTGGVTLELFRKETEGYRRNLSTPTPRIYVILRPVTDDDGDAYGPLPVKPVLVTACPYEAEAYLHGDETQVEAVPMPDDVAHWVGAFCARHHVDQPFVKRKQKTKVAREDDTFSRIPPVQQARRGRTPS</sequence>
<keyword evidence="5 8" id="KW-0460">Magnesium</keyword>
<protein>
    <recommendedName>
        <fullName evidence="8">Molybdenum cofactor guanylyltransferase</fullName>
        <shortName evidence="8">MoCo guanylyltransferase</shortName>
        <ecNumber evidence="8">2.7.7.77</ecNumber>
    </recommendedName>
    <alternativeName>
        <fullName evidence="8">GTP:molybdopterin guanylyltransferase</fullName>
    </alternativeName>
    <alternativeName>
        <fullName evidence="8">Mo-MPT guanylyltransferase</fullName>
    </alternativeName>
    <alternativeName>
        <fullName evidence="8">Molybdopterin guanylyltransferase</fullName>
    </alternativeName>
    <alternativeName>
        <fullName evidence="8">Molybdopterin-guanine dinucleotide synthase</fullName>
        <shortName evidence="8">MGD synthase</shortName>
    </alternativeName>
</protein>
<keyword evidence="7 8" id="KW-0501">Molybdenum cofactor biosynthesis</keyword>
<dbReference type="EMBL" id="ANHY01000012">
    <property type="protein sequence ID" value="EKV29504.1"/>
    <property type="molecule type" value="Genomic_DNA"/>
</dbReference>
<comment type="subunit">
    <text evidence="8">Monomer.</text>
</comment>
<evidence type="ECO:0000313" key="11">
    <source>
        <dbReference type="EMBL" id="EKV29504.1"/>
    </source>
</evidence>
<comment type="similarity">
    <text evidence="8">Belongs to the MobA family.</text>
</comment>
<comment type="catalytic activity">
    <reaction evidence="8">
        <text>Mo-molybdopterin + GTP + H(+) = Mo-molybdopterin guanine dinucleotide + diphosphate</text>
        <dbReference type="Rhea" id="RHEA:34243"/>
        <dbReference type="ChEBI" id="CHEBI:15378"/>
        <dbReference type="ChEBI" id="CHEBI:33019"/>
        <dbReference type="ChEBI" id="CHEBI:37565"/>
        <dbReference type="ChEBI" id="CHEBI:71302"/>
        <dbReference type="ChEBI" id="CHEBI:71310"/>
        <dbReference type="EC" id="2.7.7.77"/>
    </reaction>
</comment>
<evidence type="ECO:0000313" key="12">
    <source>
        <dbReference type="Proteomes" id="UP000009881"/>
    </source>
</evidence>